<evidence type="ECO:0000313" key="2">
    <source>
        <dbReference type="Proteomes" id="UP001055811"/>
    </source>
</evidence>
<keyword evidence="2" id="KW-1185">Reference proteome</keyword>
<protein>
    <submittedName>
        <fullName evidence="1">Uncharacterized protein</fullName>
    </submittedName>
</protein>
<gene>
    <name evidence="1" type="ORF">L2E82_34534</name>
</gene>
<reference evidence="1 2" key="2">
    <citation type="journal article" date="2022" name="Mol. Ecol. Resour.">
        <title>The genomes of chicory, endive, great burdock and yacon provide insights into Asteraceae paleo-polyploidization history and plant inulin production.</title>
        <authorList>
            <person name="Fan W."/>
            <person name="Wang S."/>
            <person name="Wang H."/>
            <person name="Wang A."/>
            <person name="Jiang F."/>
            <person name="Liu H."/>
            <person name="Zhao H."/>
            <person name="Xu D."/>
            <person name="Zhang Y."/>
        </authorList>
    </citation>
    <scope>NUCLEOTIDE SEQUENCE [LARGE SCALE GENOMIC DNA]</scope>
    <source>
        <strain evidence="2">cv. Punajuju</strain>
        <tissue evidence="1">Leaves</tissue>
    </source>
</reference>
<evidence type="ECO:0000313" key="1">
    <source>
        <dbReference type="EMBL" id="KAI3723144.1"/>
    </source>
</evidence>
<sequence length="358" mass="38945">MLEMRCTVAVCWRILCSKSFSSSPVTPNRLAKPPLVCLDRPDIWCPAPFQAEVSSHLRHAYNEHTAAEIDGRSIANDIKATIATEVCNMKNSIKKVPGLGVILVGKRKDSLSFVRIKKKACEQVGITSVVIELPEDCTEDEVLDVVSVLNHKESIHGVLVQLPLPNHLCEEKIINAVNVEKDVDGFHPVNMGNLAMTGREPLFIPCASRGCIEVLNRCNVEILGKKVVVIGRSMIGGLPTSLLLQRHHATVSVVHAFTKNPENITCEADILVSDVGVPNLVRGDWLKPGVVVIDMGSTLVKGENNSESFHVTGDVCYEEAIRKASVISPVPGGVGPVTISMLLLNTVEAAKRAYKWTQ</sequence>
<name>A0ACB9BMK9_CICIN</name>
<comment type="caution">
    <text evidence="1">The sequence shown here is derived from an EMBL/GenBank/DDBJ whole genome shotgun (WGS) entry which is preliminary data.</text>
</comment>
<dbReference type="EMBL" id="CM042014">
    <property type="protein sequence ID" value="KAI3723144.1"/>
    <property type="molecule type" value="Genomic_DNA"/>
</dbReference>
<dbReference type="Proteomes" id="UP001055811">
    <property type="component" value="Linkage Group LG06"/>
</dbReference>
<reference evidence="2" key="1">
    <citation type="journal article" date="2022" name="Mol. Ecol. Resour.">
        <title>The genomes of chicory, endive, great burdock and yacon provide insights into Asteraceae palaeo-polyploidization history and plant inulin production.</title>
        <authorList>
            <person name="Fan W."/>
            <person name="Wang S."/>
            <person name="Wang H."/>
            <person name="Wang A."/>
            <person name="Jiang F."/>
            <person name="Liu H."/>
            <person name="Zhao H."/>
            <person name="Xu D."/>
            <person name="Zhang Y."/>
        </authorList>
    </citation>
    <scope>NUCLEOTIDE SEQUENCE [LARGE SCALE GENOMIC DNA]</scope>
    <source>
        <strain evidence="2">cv. Punajuju</strain>
    </source>
</reference>
<accession>A0ACB9BMK9</accession>
<organism evidence="1 2">
    <name type="scientific">Cichorium intybus</name>
    <name type="common">Chicory</name>
    <dbReference type="NCBI Taxonomy" id="13427"/>
    <lineage>
        <taxon>Eukaryota</taxon>
        <taxon>Viridiplantae</taxon>
        <taxon>Streptophyta</taxon>
        <taxon>Embryophyta</taxon>
        <taxon>Tracheophyta</taxon>
        <taxon>Spermatophyta</taxon>
        <taxon>Magnoliopsida</taxon>
        <taxon>eudicotyledons</taxon>
        <taxon>Gunneridae</taxon>
        <taxon>Pentapetalae</taxon>
        <taxon>asterids</taxon>
        <taxon>campanulids</taxon>
        <taxon>Asterales</taxon>
        <taxon>Asteraceae</taxon>
        <taxon>Cichorioideae</taxon>
        <taxon>Cichorieae</taxon>
        <taxon>Cichoriinae</taxon>
        <taxon>Cichorium</taxon>
    </lineage>
</organism>
<proteinExistence type="predicted"/>